<feature type="domain" description="PhoU" evidence="1">
    <location>
        <begin position="121"/>
        <end position="205"/>
    </location>
</feature>
<accession>A0A1H3AAF5</accession>
<feature type="domain" description="PhoU" evidence="1">
    <location>
        <begin position="22"/>
        <end position="102"/>
    </location>
</feature>
<dbReference type="OMA" id="WKHGIET"/>
<organism evidence="2 3">
    <name type="scientific">Acidaminococcus fermentans</name>
    <dbReference type="NCBI Taxonomy" id="905"/>
    <lineage>
        <taxon>Bacteria</taxon>
        <taxon>Bacillati</taxon>
        <taxon>Bacillota</taxon>
        <taxon>Negativicutes</taxon>
        <taxon>Acidaminococcales</taxon>
        <taxon>Acidaminococcaceae</taxon>
        <taxon>Acidaminococcus</taxon>
    </lineage>
</organism>
<dbReference type="Pfam" id="PF01895">
    <property type="entry name" value="PhoU"/>
    <property type="match status" value="2"/>
</dbReference>
<sequence>MRDAYVKTLVEIQDDVRVLIGNLEKTLEETKTALFTQNLDKARIVRDGDDQFDEQIRGIMRKDLTVQVLQSPVASDWRSLMGTFRVLSELERIADHCSDMALYIARILERNPVVKPPEGFKEMYEDMQSLLEESFRCYLEGDDEKARYIGDKDDIVDADFERLLPRLTDAIKDDPADVASYVDYVLLLKYMERTADHGTNIGNWVLYMKKNLLKGDNGFTMD</sequence>
<protein>
    <submittedName>
        <fullName evidence="2">Phosphate uptake regulator, PhoU</fullName>
    </submittedName>
</protein>
<dbReference type="RefSeq" id="WP_012939217.1">
    <property type="nucleotide sequence ID" value="NZ_CALAKB010000036.1"/>
</dbReference>
<dbReference type="GO" id="GO:0045936">
    <property type="term" value="P:negative regulation of phosphate metabolic process"/>
    <property type="evidence" value="ECO:0007669"/>
    <property type="project" value="InterPro"/>
</dbReference>
<evidence type="ECO:0000259" key="1">
    <source>
        <dbReference type="Pfam" id="PF01895"/>
    </source>
</evidence>
<evidence type="ECO:0000313" key="3">
    <source>
        <dbReference type="Proteomes" id="UP000182379"/>
    </source>
</evidence>
<dbReference type="InterPro" id="IPR038078">
    <property type="entry name" value="PhoU-like_sf"/>
</dbReference>
<dbReference type="AlphaFoldDB" id="A0A1H3AAF5"/>
<reference evidence="2 3" key="1">
    <citation type="submission" date="2016-10" db="EMBL/GenBank/DDBJ databases">
        <authorList>
            <person name="Varghese N."/>
            <person name="Submissions S."/>
        </authorList>
    </citation>
    <scope>NUCLEOTIDE SEQUENCE [LARGE SCALE GENOMIC DNA]</scope>
    <source>
        <strain evidence="2 3">WCC6</strain>
    </source>
</reference>
<dbReference type="NCBIfam" id="TIGR02135">
    <property type="entry name" value="phoU_full"/>
    <property type="match status" value="1"/>
</dbReference>
<dbReference type="PANTHER" id="PTHR42930">
    <property type="entry name" value="PHOSPHATE-SPECIFIC TRANSPORT SYSTEM ACCESSORY PROTEIN PHOU"/>
    <property type="match status" value="1"/>
</dbReference>
<evidence type="ECO:0000313" key="2">
    <source>
        <dbReference type="EMBL" id="SDX26154.1"/>
    </source>
</evidence>
<name>A0A1H3AAF5_ACIFE</name>
<proteinExistence type="predicted"/>
<dbReference type="SUPFAM" id="SSF109755">
    <property type="entry name" value="PhoU-like"/>
    <property type="match status" value="1"/>
</dbReference>
<dbReference type="InterPro" id="IPR026022">
    <property type="entry name" value="PhoU_dom"/>
</dbReference>
<gene>
    <name evidence="2" type="ORF">SAMN05216495_1196</name>
</gene>
<dbReference type="GeneID" id="78335580"/>
<dbReference type="GO" id="GO:0030643">
    <property type="term" value="P:intracellular phosphate ion homeostasis"/>
    <property type="evidence" value="ECO:0007669"/>
    <property type="project" value="InterPro"/>
</dbReference>
<dbReference type="PANTHER" id="PTHR42930:SF3">
    <property type="entry name" value="PHOSPHATE-SPECIFIC TRANSPORT SYSTEM ACCESSORY PROTEIN PHOU"/>
    <property type="match status" value="1"/>
</dbReference>
<dbReference type="InterPro" id="IPR028366">
    <property type="entry name" value="PhoU"/>
</dbReference>
<dbReference type="Proteomes" id="UP000182379">
    <property type="component" value="Unassembled WGS sequence"/>
</dbReference>
<dbReference type="EMBL" id="FNOP01000019">
    <property type="protein sequence ID" value="SDX26154.1"/>
    <property type="molecule type" value="Genomic_DNA"/>
</dbReference>
<dbReference type="Gene3D" id="1.20.58.220">
    <property type="entry name" value="Phosphate transport system protein phou homolog 2, domain 2"/>
    <property type="match status" value="1"/>
</dbReference>
<comment type="caution">
    <text evidence="2">The sequence shown here is derived from an EMBL/GenBank/DDBJ whole genome shotgun (WGS) entry which is preliminary data.</text>
</comment>